<dbReference type="STRING" id="1079.BVIR_1219"/>
<proteinExistence type="predicted"/>
<protein>
    <submittedName>
        <fullName evidence="2">Uncharacterized protein</fullName>
    </submittedName>
</protein>
<evidence type="ECO:0000313" key="2">
    <source>
        <dbReference type="EMBL" id="CUU41669.1"/>
    </source>
</evidence>
<reference evidence="2" key="2">
    <citation type="submission" date="2015-11" db="EMBL/GenBank/DDBJ databases">
        <authorList>
            <person name="Zhang Y."/>
            <person name="Guo Z."/>
        </authorList>
    </citation>
    <scope>NUCLEOTIDE SEQUENCE</scope>
    <source>
        <strain evidence="2">1</strain>
    </source>
</reference>
<dbReference type="EMBL" id="AP014854">
    <property type="protein sequence ID" value="BAS01133.1"/>
    <property type="molecule type" value="Genomic_DNA"/>
</dbReference>
<sequence length="104" mass="10790">MNAFAAAIDAIFEDPNIGVAAIWQPGGTPPGVAARVIRKSPDVTEAFGRTSVVLPTLVLDVRTSDVARPQDGDAVEIASESFKIIGAPTIDSLGLVWSCEAVQA</sequence>
<keyword evidence="3" id="KW-1185">Reference proteome</keyword>
<dbReference type="OrthoDB" id="8410231at2"/>
<dbReference type="InterPro" id="IPR008018">
    <property type="entry name" value="Phage_tail_attach_FII"/>
</dbReference>
<dbReference type="AlphaFoldDB" id="A0A0H5BFZ5"/>
<evidence type="ECO:0000313" key="1">
    <source>
        <dbReference type="EMBL" id="BAS01133.1"/>
    </source>
</evidence>
<dbReference type="GO" id="GO:0019068">
    <property type="term" value="P:virion assembly"/>
    <property type="evidence" value="ECO:0007669"/>
    <property type="project" value="InterPro"/>
</dbReference>
<evidence type="ECO:0000313" key="3">
    <source>
        <dbReference type="Proteomes" id="UP000065734"/>
    </source>
</evidence>
<dbReference type="Pfam" id="PF05354">
    <property type="entry name" value="Phage_attach"/>
    <property type="match status" value="1"/>
</dbReference>
<gene>
    <name evidence="1" type="ORF">BV133_3539</name>
    <name evidence="2" type="ORF">BVIRIDIS_06620</name>
</gene>
<reference evidence="3" key="3">
    <citation type="journal article" date="2016" name="Genome Announc.">
        <title>Revised genome sequence of the purple photosynthetic bacterium Blastochloris viridis.</title>
        <authorList>
            <person name="Liu L.N."/>
            <person name="Faulkner M."/>
            <person name="Liu X."/>
            <person name="Huang F."/>
            <person name="Darby A.C."/>
            <person name="Hall N."/>
        </authorList>
    </citation>
    <scope>NUCLEOTIDE SEQUENCE [LARGE SCALE GENOMIC DNA]</scope>
    <source>
        <strain evidence="3">ATCC 19567 / DSM 133 / F</strain>
    </source>
</reference>
<organism evidence="2 3">
    <name type="scientific">Blastochloris viridis</name>
    <name type="common">Rhodopseudomonas viridis</name>
    <dbReference type="NCBI Taxonomy" id="1079"/>
    <lineage>
        <taxon>Bacteria</taxon>
        <taxon>Pseudomonadati</taxon>
        <taxon>Pseudomonadota</taxon>
        <taxon>Alphaproteobacteria</taxon>
        <taxon>Hyphomicrobiales</taxon>
        <taxon>Blastochloridaceae</taxon>
        <taxon>Blastochloris</taxon>
    </lineage>
</organism>
<dbReference type="Proteomes" id="UP000065734">
    <property type="component" value="Chromosome I"/>
</dbReference>
<dbReference type="KEGG" id="bvr:BVIR_1219"/>
<name>A0A0H5BFZ5_BLAVI</name>
<dbReference type="RefSeq" id="WP_055036863.1">
    <property type="nucleotide sequence ID" value="NZ_AP014854.2"/>
</dbReference>
<reference evidence="1" key="1">
    <citation type="journal article" date="2015" name="Genome Announc.">
        <title>Complete Genome Sequence of the Bacteriochlorophyll b-Producing Photosynthetic Bacterium Blastochloris viridis.</title>
        <authorList>
            <person name="Tsukatani Y."/>
            <person name="Hirose Y."/>
            <person name="Harada J."/>
            <person name="Misawa N."/>
            <person name="Mori K."/>
            <person name="Inoue K."/>
            <person name="Tamiaki H."/>
        </authorList>
    </citation>
    <scope>NUCLEOTIDE SEQUENCE [LARGE SCALE GENOMIC DNA]</scope>
    <source>
        <strain evidence="1">DSM 133</strain>
    </source>
</reference>
<accession>A0A0H5BFZ5</accession>
<dbReference type="EMBL" id="LN907867">
    <property type="protein sequence ID" value="CUU41669.1"/>
    <property type="molecule type" value="Genomic_DNA"/>
</dbReference>